<evidence type="ECO:0000259" key="2">
    <source>
        <dbReference type="PROSITE" id="PS51194"/>
    </source>
</evidence>
<protein>
    <recommendedName>
        <fullName evidence="2">Helicase C-terminal domain-containing protein</fullName>
    </recommendedName>
</protein>
<dbReference type="PANTHER" id="PTHR24029:SF0">
    <property type="entry name" value="UVRABC SYSTEM PROTEIN B"/>
    <property type="match status" value="1"/>
</dbReference>
<dbReference type="GO" id="GO:0016887">
    <property type="term" value="F:ATP hydrolysis activity"/>
    <property type="evidence" value="ECO:0007669"/>
    <property type="project" value="InterPro"/>
</dbReference>
<dbReference type="GO" id="GO:0003677">
    <property type="term" value="F:DNA binding"/>
    <property type="evidence" value="ECO:0007669"/>
    <property type="project" value="InterPro"/>
</dbReference>
<feature type="non-terminal residue" evidence="3">
    <location>
        <position position="280"/>
    </location>
</feature>
<dbReference type="InterPro" id="IPR001650">
    <property type="entry name" value="Helicase_C-like"/>
</dbReference>
<gene>
    <name evidence="3" type="ORF">S06H3_31041</name>
</gene>
<dbReference type="SMART" id="SM00490">
    <property type="entry name" value="HELICc"/>
    <property type="match status" value="1"/>
</dbReference>
<dbReference type="GO" id="GO:0006289">
    <property type="term" value="P:nucleotide-excision repair"/>
    <property type="evidence" value="ECO:0007669"/>
    <property type="project" value="InterPro"/>
</dbReference>
<feature type="coiled-coil region" evidence="1">
    <location>
        <begin position="7"/>
        <end position="34"/>
    </location>
</feature>
<feature type="non-terminal residue" evidence="3">
    <location>
        <position position="1"/>
    </location>
</feature>
<dbReference type="PROSITE" id="PS51194">
    <property type="entry name" value="HELICASE_CTER"/>
    <property type="match status" value="1"/>
</dbReference>
<accession>X1LIK3</accession>
<dbReference type="Gene3D" id="3.40.50.300">
    <property type="entry name" value="P-loop containing nucleotide triphosphate hydrolases"/>
    <property type="match status" value="2"/>
</dbReference>
<dbReference type="GO" id="GO:0005524">
    <property type="term" value="F:ATP binding"/>
    <property type="evidence" value="ECO:0007669"/>
    <property type="project" value="InterPro"/>
</dbReference>
<dbReference type="EMBL" id="BARV01018341">
    <property type="protein sequence ID" value="GAI19192.1"/>
    <property type="molecule type" value="Genomic_DNA"/>
</dbReference>
<dbReference type="Pfam" id="PF00271">
    <property type="entry name" value="Helicase_C"/>
    <property type="match status" value="1"/>
</dbReference>
<name>X1LIK3_9ZZZZ</name>
<dbReference type="AlphaFoldDB" id="X1LIK3"/>
<sequence length="280" mass="32138">TSHDKLILAIESIKQELEDRLKELKRQGKVLEAARLESRTNYDIEMLREAGYCAGVENYSRHLSGRAPGSPPWTLLDYFPDDFLLFIDESHMTLPQIRGMYHGDRSRKETLVEYGFRLPSALDNRPLNFPEFGQHIHQVIYTSATPSAYEYERSQQVVEQLVRPTGLLEPTVEVKPTKGQIDDLLDQIKRRVDNGERCLVTTLTKRMAEELADYLIEMGVKTHYLHSEINTLERVEILRDLRLGVYDVVVGINLLREGLDLPEVSLVAILDADKEGFLRS</sequence>
<evidence type="ECO:0000256" key="1">
    <source>
        <dbReference type="SAM" id="Coils"/>
    </source>
</evidence>
<evidence type="ECO:0000313" key="3">
    <source>
        <dbReference type="EMBL" id="GAI19192.1"/>
    </source>
</evidence>
<reference evidence="3" key="1">
    <citation type="journal article" date="2014" name="Front. Microbiol.">
        <title>High frequency of phylogenetically diverse reductive dehalogenase-homologous genes in deep subseafloor sedimentary metagenomes.</title>
        <authorList>
            <person name="Kawai M."/>
            <person name="Futagami T."/>
            <person name="Toyoda A."/>
            <person name="Takaki Y."/>
            <person name="Nishi S."/>
            <person name="Hori S."/>
            <person name="Arai W."/>
            <person name="Tsubouchi T."/>
            <person name="Morono Y."/>
            <person name="Uchiyama I."/>
            <person name="Ito T."/>
            <person name="Fujiyama A."/>
            <person name="Inagaki F."/>
            <person name="Takami H."/>
        </authorList>
    </citation>
    <scope>NUCLEOTIDE SEQUENCE</scope>
    <source>
        <strain evidence="3">Expedition CK06-06</strain>
    </source>
</reference>
<feature type="domain" description="Helicase C-terminal" evidence="2">
    <location>
        <begin position="180"/>
        <end position="280"/>
    </location>
</feature>
<comment type="caution">
    <text evidence="3">The sequence shown here is derived from an EMBL/GenBank/DDBJ whole genome shotgun (WGS) entry which is preliminary data.</text>
</comment>
<proteinExistence type="predicted"/>
<dbReference type="GO" id="GO:0009380">
    <property type="term" value="C:excinuclease repair complex"/>
    <property type="evidence" value="ECO:0007669"/>
    <property type="project" value="InterPro"/>
</dbReference>
<dbReference type="SUPFAM" id="SSF52540">
    <property type="entry name" value="P-loop containing nucleoside triphosphate hydrolases"/>
    <property type="match status" value="2"/>
</dbReference>
<organism evidence="3">
    <name type="scientific">marine sediment metagenome</name>
    <dbReference type="NCBI Taxonomy" id="412755"/>
    <lineage>
        <taxon>unclassified sequences</taxon>
        <taxon>metagenomes</taxon>
        <taxon>ecological metagenomes</taxon>
    </lineage>
</organism>
<dbReference type="InterPro" id="IPR004807">
    <property type="entry name" value="UvrB"/>
</dbReference>
<dbReference type="PANTHER" id="PTHR24029">
    <property type="entry name" value="UVRABC SYSTEM PROTEIN B"/>
    <property type="match status" value="1"/>
</dbReference>
<dbReference type="InterPro" id="IPR027417">
    <property type="entry name" value="P-loop_NTPase"/>
</dbReference>
<keyword evidence="1" id="KW-0175">Coiled coil</keyword>